<protein>
    <recommendedName>
        <fullName evidence="1">AB hydrolase-1 domain-containing protein</fullName>
    </recommendedName>
</protein>
<evidence type="ECO:0000313" key="2">
    <source>
        <dbReference type="EMBL" id="PMD37032.1"/>
    </source>
</evidence>
<evidence type="ECO:0000313" key="3">
    <source>
        <dbReference type="Proteomes" id="UP000235786"/>
    </source>
</evidence>
<gene>
    <name evidence="2" type="ORF">L207DRAFT_515467</name>
</gene>
<dbReference type="Proteomes" id="UP000235786">
    <property type="component" value="Unassembled WGS sequence"/>
</dbReference>
<dbReference type="Gene3D" id="3.40.50.1820">
    <property type="entry name" value="alpha/beta hydrolase"/>
    <property type="match status" value="1"/>
</dbReference>
<feature type="domain" description="AB hydrolase-1" evidence="1">
    <location>
        <begin position="35"/>
        <end position="166"/>
    </location>
</feature>
<name>A0A2J6RET5_HYAVF</name>
<dbReference type="EMBL" id="KZ613950">
    <property type="protein sequence ID" value="PMD37032.1"/>
    <property type="molecule type" value="Genomic_DNA"/>
</dbReference>
<dbReference type="Pfam" id="PF12697">
    <property type="entry name" value="Abhydrolase_6"/>
    <property type="match status" value="1"/>
</dbReference>
<dbReference type="AlphaFoldDB" id="A0A2J6RET5"/>
<organism evidence="2 3">
    <name type="scientific">Hyaloscypha variabilis (strain UAMH 11265 / GT02V1 / F)</name>
    <name type="common">Meliniomyces variabilis</name>
    <dbReference type="NCBI Taxonomy" id="1149755"/>
    <lineage>
        <taxon>Eukaryota</taxon>
        <taxon>Fungi</taxon>
        <taxon>Dikarya</taxon>
        <taxon>Ascomycota</taxon>
        <taxon>Pezizomycotina</taxon>
        <taxon>Leotiomycetes</taxon>
        <taxon>Helotiales</taxon>
        <taxon>Hyaloscyphaceae</taxon>
        <taxon>Hyaloscypha</taxon>
        <taxon>Hyaloscypha variabilis</taxon>
    </lineage>
</organism>
<dbReference type="SUPFAM" id="SSF53474">
    <property type="entry name" value="alpha/beta-Hydrolases"/>
    <property type="match status" value="1"/>
</dbReference>
<evidence type="ECO:0000259" key="1">
    <source>
        <dbReference type="Pfam" id="PF12697"/>
    </source>
</evidence>
<dbReference type="InterPro" id="IPR000073">
    <property type="entry name" value="AB_hydrolase_1"/>
</dbReference>
<reference evidence="2 3" key="1">
    <citation type="submission" date="2016-04" db="EMBL/GenBank/DDBJ databases">
        <title>A degradative enzymes factory behind the ericoid mycorrhizal symbiosis.</title>
        <authorList>
            <consortium name="DOE Joint Genome Institute"/>
            <person name="Martino E."/>
            <person name="Morin E."/>
            <person name="Grelet G."/>
            <person name="Kuo A."/>
            <person name="Kohler A."/>
            <person name="Daghino S."/>
            <person name="Barry K."/>
            <person name="Choi C."/>
            <person name="Cichocki N."/>
            <person name="Clum A."/>
            <person name="Copeland A."/>
            <person name="Hainaut M."/>
            <person name="Haridas S."/>
            <person name="Labutti K."/>
            <person name="Lindquist E."/>
            <person name="Lipzen A."/>
            <person name="Khouja H.-R."/>
            <person name="Murat C."/>
            <person name="Ohm R."/>
            <person name="Olson A."/>
            <person name="Spatafora J."/>
            <person name="Veneault-Fourrey C."/>
            <person name="Henrissat B."/>
            <person name="Grigoriev I."/>
            <person name="Martin F."/>
            <person name="Perotto S."/>
        </authorList>
    </citation>
    <scope>NUCLEOTIDE SEQUENCE [LARGE SCALE GENOMIC DNA]</scope>
    <source>
        <strain evidence="2 3">F</strain>
    </source>
</reference>
<keyword evidence="3" id="KW-1185">Reference proteome</keyword>
<dbReference type="OrthoDB" id="5371334at2759"/>
<accession>A0A2J6RET5</accession>
<proteinExistence type="predicted"/>
<dbReference type="STRING" id="1149755.A0A2J6RET5"/>
<sequence>MATFIVTLPDGNTLSGANYFPGKVGAAHISARPLVVAVHGGSYTSDYFDADGNHSIRHLSESLGIPVIAIDRPCYQSTPPLPATLAHSSFIQDQGRYLHQTILPFLWKQHASSLDVSSIFLYAHSIGGAIAVVTASLHESLQQPALYPLCGISISGVGSNVKRLPMEEFNMDLQKMKGISLRFPNAQKDVMMLGPSNLYDPAILKQTERLQHEILLEELYDINVLWPDYWRKYAAEVEVSVLYTLGEYDSLWNNTDQDVKDFAAGFVKATSVEAKRLLLAPHCIEHSLQATGLILRTFGFAIESAVQLKLRTLSCG</sequence>
<dbReference type="InterPro" id="IPR029058">
    <property type="entry name" value="AB_hydrolase_fold"/>
</dbReference>